<comment type="function">
    <text evidence="5">One of two assembly initiator proteins, it binds directly to the 5'-end of the 23S rRNA, where it nucleates assembly of the 50S subunit.</text>
</comment>
<evidence type="ECO:0000313" key="9">
    <source>
        <dbReference type="Proteomes" id="UP001548189"/>
    </source>
</evidence>
<dbReference type="Gene3D" id="2.30.30.30">
    <property type="match status" value="1"/>
</dbReference>
<evidence type="ECO:0000313" key="8">
    <source>
        <dbReference type="EMBL" id="MET1254487.1"/>
    </source>
</evidence>
<keyword evidence="2 5" id="KW-0689">Ribosomal protein</keyword>
<evidence type="ECO:0000256" key="2">
    <source>
        <dbReference type="ARBA" id="ARBA00022980"/>
    </source>
</evidence>
<evidence type="ECO:0000256" key="1">
    <source>
        <dbReference type="ARBA" id="ARBA00010618"/>
    </source>
</evidence>
<keyword evidence="5" id="KW-0699">rRNA-binding</keyword>
<protein>
    <recommendedName>
        <fullName evidence="4 5">Large ribosomal subunit protein uL24</fullName>
    </recommendedName>
</protein>
<sequence>MQKLKTGDDVIVLTGKSNGQRGKIKKIITDKNRVVVEGINMIKKHVRPNPQAGIQGGIVEKEAPLDISNVAIFNPKTGKADRVGIKVQEDGKRVRIFKSNGELVD</sequence>
<keyword evidence="3 5" id="KW-0687">Ribonucleoprotein</keyword>
<dbReference type="RefSeq" id="WP_353874051.1">
    <property type="nucleotide sequence ID" value="NZ_JBEVCJ010000004.1"/>
</dbReference>
<dbReference type="SUPFAM" id="SSF50104">
    <property type="entry name" value="Translation proteins SH3-like domain"/>
    <property type="match status" value="1"/>
</dbReference>
<dbReference type="Pfam" id="PF00467">
    <property type="entry name" value="KOW"/>
    <property type="match status" value="1"/>
</dbReference>
<proteinExistence type="inferred from homology"/>
<dbReference type="GO" id="GO:0005840">
    <property type="term" value="C:ribosome"/>
    <property type="evidence" value="ECO:0007669"/>
    <property type="project" value="UniProtKB-KW"/>
</dbReference>
<feature type="domain" description="KOW" evidence="6">
    <location>
        <begin position="7"/>
        <end position="37"/>
    </location>
</feature>
<keyword evidence="9" id="KW-1185">Reference proteome</keyword>
<comment type="similarity">
    <text evidence="1 5">Belongs to the universal ribosomal protein uL24 family.</text>
</comment>
<reference evidence="8 9" key="1">
    <citation type="submission" date="2024-06" db="EMBL/GenBank/DDBJ databases">
        <authorList>
            <person name="Li F."/>
        </authorList>
    </citation>
    <scope>NUCLEOTIDE SEQUENCE [LARGE SCALE GENOMIC DNA]</scope>
    <source>
        <strain evidence="8 9">GXAS 311</strain>
    </source>
</reference>
<name>A0ABV2BRC8_9GAMM</name>
<comment type="subunit">
    <text evidence="5">Part of the 50S ribosomal subunit.</text>
</comment>
<feature type="domain" description="Large ribosomal subunit protein uL24 C-terminal" evidence="7">
    <location>
        <begin position="39"/>
        <end position="103"/>
    </location>
</feature>
<dbReference type="Pfam" id="PF17136">
    <property type="entry name" value="ribosomal_L24"/>
    <property type="match status" value="1"/>
</dbReference>
<dbReference type="InterPro" id="IPR005824">
    <property type="entry name" value="KOW"/>
</dbReference>
<dbReference type="CDD" id="cd06089">
    <property type="entry name" value="KOW_RPL26"/>
    <property type="match status" value="1"/>
</dbReference>
<dbReference type="InterPro" id="IPR008991">
    <property type="entry name" value="Translation_prot_SH3-like_sf"/>
</dbReference>
<dbReference type="Proteomes" id="UP001548189">
    <property type="component" value="Unassembled WGS sequence"/>
</dbReference>
<comment type="caution">
    <text evidence="8">The sequence shown here is derived from an EMBL/GenBank/DDBJ whole genome shotgun (WGS) entry which is preliminary data.</text>
</comment>
<gene>
    <name evidence="5 8" type="primary">rplX</name>
    <name evidence="8" type="ORF">ABVT43_05050</name>
</gene>
<evidence type="ECO:0000259" key="7">
    <source>
        <dbReference type="Pfam" id="PF17136"/>
    </source>
</evidence>
<dbReference type="NCBIfam" id="TIGR01079">
    <property type="entry name" value="rplX_bact"/>
    <property type="match status" value="1"/>
</dbReference>
<dbReference type="InterPro" id="IPR003256">
    <property type="entry name" value="Ribosomal_uL24"/>
</dbReference>
<dbReference type="InterPro" id="IPR041988">
    <property type="entry name" value="Ribosomal_uL24_KOW"/>
</dbReference>
<evidence type="ECO:0000256" key="4">
    <source>
        <dbReference type="ARBA" id="ARBA00035206"/>
    </source>
</evidence>
<comment type="function">
    <text evidence="5">One of the proteins that surrounds the polypeptide exit tunnel on the outside of the subunit.</text>
</comment>
<evidence type="ECO:0000256" key="5">
    <source>
        <dbReference type="HAMAP-Rule" id="MF_01326"/>
    </source>
</evidence>
<keyword evidence="5" id="KW-0694">RNA-binding</keyword>
<evidence type="ECO:0000259" key="6">
    <source>
        <dbReference type="Pfam" id="PF00467"/>
    </source>
</evidence>
<accession>A0ABV2BRC8</accession>
<dbReference type="PANTHER" id="PTHR12903">
    <property type="entry name" value="MITOCHONDRIAL RIBOSOMAL PROTEIN L24"/>
    <property type="match status" value="1"/>
</dbReference>
<dbReference type="EMBL" id="JBEVCJ010000004">
    <property type="protein sequence ID" value="MET1254487.1"/>
    <property type="molecule type" value="Genomic_DNA"/>
</dbReference>
<dbReference type="InterPro" id="IPR014722">
    <property type="entry name" value="Rib_uL2_dom2"/>
</dbReference>
<organism evidence="8 9">
    <name type="scientific">Aliikangiella maris</name>
    <dbReference type="NCBI Taxonomy" id="3162458"/>
    <lineage>
        <taxon>Bacteria</taxon>
        <taxon>Pseudomonadati</taxon>
        <taxon>Pseudomonadota</taxon>
        <taxon>Gammaproteobacteria</taxon>
        <taxon>Oceanospirillales</taxon>
        <taxon>Pleioneaceae</taxon>
        <taxon>Aliikangiella</taxon>
    </lineage>
</organism>
<evidence type="ECO:0000256" key="3">
    <source>
        <dbReference type="ARBA" id="ARBA00023274"/>
    </source>
</evidence>
<dbReference type="HAMAP" id="MF_01326_B">
    <property type="entry name" value="Ribosomal_uL24_B"/>
    <property type="match status" value="1"/>
</dbReference>
<dbReference type="InterPro" id="IPR057264">
    <property type="entry name" value="Ribosomal_uL24_C"/>
</dbReference>